<evidence type="ECO:0000256" key="3">
    <source>
        <dbReference type="ARBA" id="ARBA00023015"/>
    </source>
</evidence>
<dbReference type="Pfam" id="PF13873">
    <property type="entry name" value="Myb_DNA-bind_5"/>
    <property type="match status" value="1"/>
</dbReference>
<feature type="non-terminal residue" evidence="7">
    <location>
        <position position="1"/>
    </location>
</feature>
<name>A0A0A9VR53_LYGHE</name>
<sequence>TNTQAFRIRNPNFTSAEKVLFINILEKYLTLPQNKLYYNGKLSLRDHIWKQVESDFNVLTPAKVHRSKENLRKLYSNMKTTARQNLRNGIVCDIDKRFLGVIKKHSTPN</sequence>
<comment type="function">
    <text evidence="5">Involved in transvection phenomena (= synapsis-dependent gene expression), where the synaptic pairing of chromosomes carrying genes with which zeste interacts influences the expression of these genes. Zeste binds to DNA and stimulates transcription from a nearby promoter.</text>
</comment>
<evidence type="ECO:0000313" key="7">
    <source>
        <dbReference type="EMBL" id="JAF98906.1"/>
    </source>
</evidence>
<keyword evidence="3" id="KW-0805">Transcription regulation</keyword>
<comment type="subunit">
    <text evidence="1">Self-associates forming complexes of several hundred monomers.</text>
</comment>
<reference evidence="7" key="1">
    <citation type="journal article" date="2014" name="PLoS ONE">
        <title>Transcriptome-Based Identification of ABC Transporters in the Western Tarnished Plant Bug Lygus hesperus.</title>
        <authorList>
            <person name="Hull J.J."/>
            <person name="Chaney K."/>
            <person name="Geib S.M."/>
            <person name="Fabrick J.A."/>
            <person name="Brent C.S."/>
            <person name="Walsh D."/>
            <person name="Lavine L.C."/>
        </authorList>
    </citation>
    <scope>NUCLEOTIDE SEQUENCE</scope>
</reference>
<protein>
    <recommendedName>
        <fullName evidence="2">Regulatory protein zeste</fullName>
    </recommendedName>
</protein>
<dbReference type="EMBL" id="GBHO01044697">
    <property type="protein sequence ID" value="JAF98906.1"/>
    <property type="molecule type" value="Transcribed_RNA"/>
</dbReference>
<evidence type="ECO:0000256" key="2">
    <source>
        <dbReference type="ARBA" id="ARBA00016807"/>
    </source>
</evidence>
<organism evidence="7">
    <name type="scientific">Lygus hesperus</name>
    <name type="common">Western plant bug</name>
    <dbReference type="NCBI Taxonomy" id="30085"/>
    <lineage>
        <taxon>Eukaryota</taxon>
        <taxon>Metazoa</taxon>
        <taxon>Ecdysozoa</taxon>
        <taxon>Arthropoda</taxon>
        <taxon>Hexapoda</taxon>
        <taxon>Insecta</taxon>
        <taxon>Pterygota</taxon>
        <taxon>Neoptera</taxon>
        <taxon>Paraneoptera</taxon>
        <taxon>Hemiptera</taxon>
        <taxon>Heteroptera</taxon>
        <taxon>Panheteroptera</taxon>
        <taxon>Cimicomorpha</taxon>
        <taxon>Miridae</taxon>
        <taxon>Mirini</taxon>
        <taxon>Lygus</taxon>
    </lineage>
</organism>
<evidence type="ECO:0000256" key="5">
    <source>
        <dbReference type="ARBA" id="ARBA00025466"/>
    </source>
</evidence>
<keyword evidence="4" id="KW-0804">Transcription</keyword>
<proteinExistence type="predicted"/>
<evidence type="ECO:0000259" key="6">
    <source>
        <dbReference type="Pfam" id="PF13873"/>
    </source>
</evidence>
<feature type="domain" description="Myb/SANT-like DNA-binding" evidence="6">
    <location>
        <begin position="9"/>
        <end position="86"/>
    </location>
</feature>
<accession>A0A0A9VR53</accession>
<gene>
    <name evidence="7" type="primary">Fsbp_2</name>
    <name evidence="7" type="ORF">CM83_19013</name>
</gene>
<reference evidence="7" key="2">
    <citation type="submission" date="2014-07" db="EMBL/GenBank/DDBJ databases">
        <authorList>
            <person name="Hull J."/>
        </authorList>
    </citation>
    <scope>NUCLEOTIDE SEQUENCE</scope>
</reference>
<dbReference type="InterPro" id="IPR028002">
    <property type="entry name" value="Myb_DNA-bind_5"/>
</dbReference>
<evidence type="ECO:0000256" key="4">
    <source>
        <dbReference type="ARBA" id="ARBA00023163"/>
    </source>
</evidence>
<evidence type="ECO:0000256" key="1">
    <source>
        <dbReference type="ARBA" id="ARBA00011764"/>
    </source>
</evidence>
<dbReference type="AlphaFoldDB" id="A0A0A9VR53"/>